<feature type="region of interest" description="Disordered" evidence="12">
    <location>
        <begin position="170"/>
        <end position="189"/>
    </location>
</feature>
<keyword evidence="15" id="KW-1185">Reference proteome</keyword>
<protein>
    <recommendedName>
        <fullName evidence="11">Autophagy-related protein 4</fullName>
    </recommendedName>
</protein>
<evidence type="ECO:0000256" key="9">
    <source>
        <dbReference type="ARBA" id="ARBA00023006"/>
    </source>
</evidence>
<keyword evidence="6" id="KW-0378">Hydrolase</keyword>
<name>A0A9P6MN70_9FUNG</name>
<dbReference type="GO" id="GO:0015031">
    <property type="term" value="P:protein transport"/>
    <property type="evidence" value="ECO:0007669"/>
    <property type="project" value="UniProtKB-KW"/>
</dbReference>
<feature type="region of interest" description="Disordered" evidence="12">
    <location>
        <begin position="807"/>
        <end position="966"/>
    </location>
</feature>
<feature type="compositionally biased region" description="Low complexity" evidence="12">
    <location>
        <begin position="127"/>
        <end position="153"/>
    </location>
</feature>
<feature type="region of interest" description="Disordered" evidence="12">
    <location>
        <begin position="540"/>
        <end position="655"/>
    </location>
</feature>
<dbReference type="GO" id="GO:0004197">
    <property type="term" value="F:cysteine-type endopeptidase activity"/>
    <property type="evidence" value="ECO:0007669"/>
    <property type="project" value="TreeGrafter"/>
</dbReference>
<feature type="compositionally biased region" description="Polar residues" evidence="12">
    <location>
        <begin position="925"/>
        <end position="937"/>
    </location>
</feature>
<dbReference type="GO" id="GO:0005737">
    <property type="term" value="C:cytoplasm"/>
    <property type="evidence" value="ECO:0007669"/>
    <property type="project" value="UniProtKB-SubCell"/>
</dbReference>
<comment type="subcellular location">
    <subcellularLocation>
        <location evidence="1">Cytoplasm</location>
    </subcellularLocation>
</comment>
<dbReference type="GO" id="GO:0000045">
    <property type="term" value="P:autophagosome assembly"/>
    <property type="evidence" value="ECO:0007669"/>
    <property type="project" value="TreeGrafter"/>
</dbReference>
<evidence type="ECO:0000313" key="14">
    <source>
        <dbReference type="EMBL" id="KAG0007891.1"/>
    </source>
</evidence>
<comment type="similarity">
    <text evidence="2">Belongs to the peptidase C54 family.</text>
</comment>
<feature type="region of interest" description="Disordered" evidence="12">
    <location>
        <begin position="697"/>
        <end position="784"/>
    </location>
</feature>
<evidence type="ECO:0000256" key="7">
    <source>
        <dbReference type="ARBA" id="ARBA00022807"/>
    </source>
</evidence>
<feature type="region of interest" description="Disordered" evidence="12">
    <location>
        <begin position="1377"/>
        <end position="1473"/>
    </location>
</feature>
<feature type="region of interest" description="Disordered" evidence="12">
    <location>
        <begin position="31"/>
        <end position="50"/>
    </location>
</feature>
<dbReference type="PANTHER" id="PTHR22624">
    <property type="entry name" value="CYSTEINE PROTEASE ATG4"/>
    <property type="match status" value="1"/>
</dbReference>
<accession>A0A9P6MN70</accession>
<feature type="compositionally biased region" description="Low complexity" evidence="12">
    <location>
        <begin position="740"/>
        <end position="754"/>
    </location>
</feature>
<gene>
    <name evidence="14" type="primary">ATG4B_2</name>
    <name evidence="14" type="ORF">BGZ80_004113</name>
</gene>
<evidence type="ECO:0000256" key="4">
    <source>
        <dbReference type="ARBA" id="ARBA00022490"/>
    </source>
</evidence>
<dbReference type="PANTHER" id="PTHR22624:SF49">
    <property type="entry name" value="CYSTEINE PROTEASE"/>
    <property type="match status" value="1"/>
</dbReference>
<feature type="region of interest" description="Disordered" evidence="12">
    <location>
        <begin position="231"/>
        <end position="252"/>
    </location>
</feature>
<sequence length="1473" mass="161384">MDRIALDGTRTLGPSSFTEARSFEDIYAGTRETASSGTSSLSTAVTPTSVTATSVTAATLGGKGSERETGTGSSKHGGAIDRKHFSSTTVSTSRKRKNSHSRGDIEFWASLYAQHNVYTRQATKTTSESPMSSSEASSASNNNHYSNNHKGSSTRAPIKIWQVLTKTELDQHPGKHHRSRTKHESHESFQFERLPIKAPTASTATATALSSNGRPFSIVFFFTIEASANPMDSGTRSISKTRSRSRSKSSSSHAAPTTLWYYETAYTRLKTLHEHMELMGDFLPNGSNPSEGREVTPIYIYETQKLNFEQPRDQDAAVVLDLKLQSPEGAVYAEFSYTFVKDMTPEDAIPDSSRKIDITLKSKNRSRRFSKSGRSKMTQSVSSRESDEHDLESDEDFLPERPGVKDPVLDVVAEEPDAGEHFMQATSQFFSKMGYWLYNSKVVQYIARDDRVRTKTAFPADDIWMLGVCYQLAQEFPVEEKSLVVAAKDVNKKVTNDPPQDGSQISESNPSTKSNSALDFVQTEAPSLTPTLASDLVPTATKEMARSTTSAPHATSTLNSSKTDRTSLERSLYSQKTSLSQFASNPSQRSAPTSSISTQEAQSHSHHRSASTNTTSVHLEDEFSIKSGSISSRTRTMSHSAVTSPKLSSTSNGNSKSAIATMATKISNMSISPKNSQSVLREAPQRDGTLVGGMASALGQEKDQIQEQSTTPGRKPGRRRMTISELFTWDSNSSGGTKRSNVSSTSGNSSNSVTALKSLVGSNRGGHASATLPMESNTKQKKQPLVLAEAEKAKDVTVMVSSNDQIKLNSPQVQNQAISSDNHAPSQTTSELGPTSPATIPRERERRRKTSSALASTGSYGVVNRQDPALSSQPPSDSPRQAYDEGFILTPTPRSPLAGRDFIPRTSSPSPLPSPLRSSAIMGKRQNSMPASPTSPKTNKRVDGFAPSSSSPPPSPSPLFSSSSPGSSIKRSWRSLSLSLASTAKSALPSGLTSPIRPRSSLAMDNQRKYSHGAGFGHDYDGNDYDYSQDNNTHNSALISLPPSVITAMSLHRPPPPWAAAAFRSLSPEQKVLREFLMDFQSRLWFTYRKDLSRIEPSFYTCDSGWGCMMRTGQSLLAQAFVQVLLGREWKAHSPQKQYSERRYGEILDWFVDEPDRPYSIHRIAKAGLALDKRIGEWFGPSTVAHAMKRLAQHHADCPLTVLVPMENCVRVSSIVQAATLSQAQIDAQMMPPKTITSWRPVLLLIPTRYGLEKLTEKYIPNLKQLFRMPQFMGIAGGRPGRSLYFVACQGEELYYYDPHFVKPRVTMDELDCCPAPSFHCPVVRSMDILELDPSMLLGFLIQSPEELLDLRKRLLGPDMNQGYPLLAIQNDYDLKRSMAGDDDDDAGPDNDTRQDGAQVLSSSPDQFVGNAQQHGNTNGGGAHEIDNEDVFSVKSLESDEEEENEGGMVKKEENEDDDDDGDDDDDDDGVLV</sequence>
<dbReference type="GO" id="GO:0016485">
    <property type="term" value="P:protein processing"/>
    <property type="evidence" value="ECO:0007669"/>
    <property type="project" value="TreeGrafter"/>
</dbReference>
<feature type="compositionally biased region" description="Polar residues" evidence="12">
    <location>
        <begin position="546"/>
        <end position="561"/>
    </location>
</feature>
<evidence type="ECO:0000256" key="6">
    <source>
        <dbReference type="ARBA" id="ARBA00022801"/>
    </source>
</evidence>
<feature type="compositionally biased region" description="Low complexity" evidence="12">
    <location>
        <begin position="33"/>
        <end position="50"/>
    </location>
</feature>
<feature type="compositionally biased region" description="Polar residues" evidence="12">
    <location>
        <begin position="729"/>
        <end position="739"/>
    </location>
</feature>
<feature type="region of interest" description="Disordered" evidence="12">
    <location>
        <begin position="121"/>
        <end position="156"/>
    </location>
</feature>
<evidence type="ECO:0000256" key="1">
    <source>
        <dbReference type="ARBA" id="ARBA00004496"/>
    </source>
</evidence>
<evidence type="ECO:0000256" key="5">
    <source>
        <dbReference type="ARBA" id="ARBA00022670"/>
    </source>
</evidence>
<feature type="compositionally biased region" description="Polar residues" evidence="12">
    <location>
        <begin position="807"/>
        <end position="838"/>
    </location>
</feature>
<feature type="non-terminal residue" evidence="14">
    <location>
        <position position="1473"/>
    </location>
</feature>
<feature type="region of interest" description="Disordered" evidence="12">
    <location>
        <begin position="56"/>
        <end position="101"/>
    </location>
</feature>
<feature type="compositionally biased region" description="Basic residues" evidence="12">
    <location>
        <begin position="364"/>
        <end position="374"/>
    </location>
</feature>
<dbReference type="GO" id="GO:0019786">
    <property type="term" value="F:protein-phosphatidylethanolamide deconjugating activity"/>
    <property type="evidence" value="ECO:0007669"/>
    <property type="project" value="InterPro"/>
</dbReference>
<dbReference type="InterPro" id="IPR005078">
    <property type="entry name" value="Peptidase_C54"/>
</dbReference>
<feature type="compositionally biased region" description="Polar residues" evidence="12">
    <location>
        <begin position="1400"/>
        <end position="1417"/>
    </location>
</feature>
<feature type="compositionally biased region" description="Polar residues" evidence="12">
    <location>
        <begin position="572"/>
        <end position="602"/>
    </location>
</feature>
<feature type="compositionally biased region" description="Acidic residues" evidence="12">
    <location>
        <begin position="1455"/>
        <end position="1473"/>
    </location>
</feature>
<evidence type="ECO:0000256" key="10">
    <source>
        <dbReference type="ARBA" id="ARBA00029362"/>
    </source>
</evidence>
<dbReference type="EMBL" id="JAAAID010002132">
    <property type="protein sequence ID" value="KAG0007891.1"/>
    <property type="molecule type" value="Genomic_DNA"/>
</dbReference>
<keyword evidence="4" id="KW-0963">Cytoplasm</keyword>
<evidence type="ECO:0000256" key="2">
    <source>
        <dbReference type="ARBA" id="ARBA00010958"/>
    </source>
</evidence>
<feature type="domain" description="Peptidase C54 catalytic" evidence="13">
    <location>
        <begin position="1074"/>
        <end position="1353"/>
    </location>
</feature>
<organism evidence="14 15">
    <name type="scientific">Entomortierella chlamydospora</name>
    <dbReference type="NCBI Taxonomy" id="101097"/>
    <lineage>
        <taxon>Eukaryota</taxon>
        <taxon>Fungi</taxon>
        <taxon>Fungi incertae sedis</taxon>
        <taxon>Mucoromycota</taxon>
        <taxon>Mortierellomycotina</taxon>
        <taxon>Mortierellomycetes</taxon>
        <taxon>Mortierellales</taxon>
        <taxon>Mortierellaceae</taxon>
        <taxon>Entomortierella</taxon>
    </lineage>
</organism>
<comment type="catalytic activity">
    <reaction evidence="10">
        <text>[protein]-C-terminal L-amino acid-glycyl-phosphatidylethanolamide + H2O = [protein]-C-terminal L-amino acid-glycine + a 1,2-diacyl-sn-glycero-3-phosphoethanolamine</text>
        <dbReference type="Rhea" id="RHEA:67548"/>
        <dbReference type="Rhea" id="RHEA-COMP:17323"/>
        <dbReference type="Rhea" id="RHEA-COMP:17324"/>
        <dbReference type="ChEBI" id="CHEBI:15377"/>
        <dbReference type="ChEBI" id="CHEBI:64612"/>
        <dbReference type="ChEBI" id="CHEBI:172940"/>
        <dbReference type="ChEBI" id="CHEBI:172941"/>
    </reaction>
    <physiologicalReaction direction="left-to-right" evidence="10">
        <dbReference type="Rhea" id="RHEA:67549"/>
    </physiologicalReaction>
</comment>
<reference evidence="14" key="1">
    <citation type="journal article" date="2020" name="Fungal Divers.">
        <title>Resolving the Mortierellaceae phylogeny through synthesis of multi-gene phylogenetics and phylogenomics.</title>
        <authorList>
            <person name="Vandepol N."/>
            <person name="Liber J."/>
            <person name="Desiro A."/>
            <person name="Na H."/>
            <person name="Kennedy M."/>
            <person name="Barry K."/>
            <person name="Grigoriev I.V."/>
            <person name="Miller A.N."/>
            <person name="O'Donnell K."/>
            <person name="Stajich J.E."/>
            <person name="Bonito G."/>
        </authorList>
    </citation>
    <scope>NUCLEOTIDE SEQUENCE</scope>
    <source>
        <strain evidence="14">NRRL 2769</strain>
    </source>
</reference>
<evidence type="ECO:0000256" key="8">
    <source>
        <dbReference type="ARBA" id="ARBA00022927"/>
    </source>
</evidence>
<dbReference type="Pfam" id="PF03416">
    <property type="entry name" value="Peptidase_C54"/>
    <property type="match status" value="1"/>
</dbReference>
<dbReference type="Proteomes" id="UP000703661">
    <property type="component" value="Unassembled WGS sequence"/>
</dbReference>
<feature type="compositionally biased region" description="Polar residues" evidence="12">
    <location>
        <begin position="626"/>
        <end position="655"/>
    </location>
</feature>
<dbReference type="GO" id="GO:0035973">
    <property type="term" value="P:aggrephagy"/>
    <property type="evidence" value="ECO:0007669"/>
    <property type="project" value="TreeGrafter"/>
</dbReference>
<evidence type="ECO:0000313" key="15">
    <source>
        <dbReference type="Proteomes" id="UP000703661"/>
    </source>
</evidence>
<feature type="region of interest" description="Disordered" evidence="12">
    <location>
        <begin position="364"/>
        <end position="403"/>
    </location>
</feature>
<keyword evidence="7" id="KW-0788">Thiol protease</keyword>
<evidence type="ECO:0000256" key="12">
    <source>
        <dbReference type="SAM" id="MobiDB-lite"/>
    </source>
</evidence>
<dbReference type="InterPro" id="IPR046792">
    <property type="entry name" value="Peptidase_C54_cat"/>
</dbReference>
<dbReference type="SUPFAM" id="SSF54001">
    <property type="entry name" value="Cysteine proteinases"/>
    <property type="match status" value="1"/>
</dbReference>
<dbReference type="GO" id="GO:0000423">
    <property type="term" value="P:mitophagy"/>
    <property type="evidence" value="ECO:0007669"/>
    <property type="project" value="TreeGrafter"/>
</dbReference>
<proteinExistence type="inferred from homology"/>
<keyword evidence="8" id="KW-0653">Protein transport</keyword>
<feature type="compositionally biased region" description="Low complexity" evidence="12">
    <location>
        <begin position="904"/>
        <end position="919"/>
    </location>
</feature>
<keyword evidence="9" id="KW-0072">Autophagy</keyword>
<feature type="compositionally biased region" description="Acidic residues" evidence="12">
    <location>
        <begin position="388"/>
        <end position="397"/>
    </location>
</feature>
<feature type="compositionally biased region" description="Polar residues" evidence="12">
    <location>
        <begin position="497"/>
        <end position="516"/>
    </location>
</feature>
<comment type="caution">
    <text evidence="14">The sequence shown here is derived from an EMBL/GenBank/DDBJ whole genome shotgun (WGS) entry which is preliminary data.</text>
</comment>
<dbReference type="InterPro" id="IPR038765">
    <property type="entry name" value="Papain-like_cys_pep_sf"/>
</dbReference>
<feature type="region of interest" description="Disordered" evidence="12">
    <location>
        <begin position="493"/>
        <end position="516"/>
    </location>
</feature>
<dbReference type="GO" id="GO:0034727">
    <property type="term" value="P:piecemeal microautophagy of the nucleus"/>
    <property type="evidence" value="ECO:0007669"/>
    <property type="project" value="TreeGrafter"/>
</dbReference>
<evidence type="ECO:0000256" key="3">
    <source>
        <dbReference type="ARBA" id="ARBA00022448"/>
    </source>
</evidence>
<keyword evidence="5 14" id="KW-0645">Protease</keyword>
<feature type="compositionally biased region" description="Polar residues" evidence="12">
    <location>
        <begin position="869"/>
        <end position="879"/>
    </location>
</feature>
<evidence type="ECO:0000256" key="11">
    <source>
        <dbReference type="ARBA" id="ARBA00030240"/>
    </source>
</evidence>
<evidence type="ECO:0000259" key="13">
    <source>
        <dbReference type="Pfam" id="PF03416"/>
    </source>
</evidence>
<keyword evidence="3" id="KW-0813">Transport</keyword>